<dbReference type="AlphaFoldDB" id="A0A1G1ZRK5"/>
<proteinExistence type="predicted"/>
<sequence length="123" mass="14046">MTVGRARLIIPIEISSSTLKGGAVKPEIELHLVSLAEELQKILRENLIRDPSQTDAAMARARAIREEIESYGWTISWDVKIDLQNPEDIKVRIVLWKPKPNLSPEDQKLYDDWFTGRNNPAAR</sequence>
<name>A0A1G1ZRK5_9BACT</name>
<dbReference type="STRING" id="1798407.A3A16_03415"/>
<protein>
    <submittedName>
        <fullName evidence="2">Uncharacterized protein</fullName>
    </submittedName>
</protein>
<organism evidence="2 3">
    <name type="scientific">Candidatus Harrisonbacteria bacterium RIFCSPLOWO2_01_FULL_44_18</name>
    <dbReference type="NCBI Taxonomy" id="1798407"/>
    <lineage>
        <taxon>Bacteria</taxon>
        <taxon>Candidatus Harrisoniibacteriota</taxon>
    </lineage>
</organism>
<evidence type="ECO:0000256" key="1">
    <source>
        <dbReference type="SAM" id="MobiDB-lite"/>
    </source>
</evidence>
<feature type="region of interest" description="Disordered" evidence="1">
    <location>
        <begin position="103"/>
        <end position="123"/>
    </location>
</feature>
<evidence type="ECO:0000313" key="2">
    <source>
        <dbReference type="EMBL" id="OGY66390.1"/>
    </source>
</evidence>
<dbReference type="EMBL" id="MHJJ01000001">
    <property type="protein sequence ID" value="OGY66390.1"/>
    <property type="molecule type" value="Genomic_DNA"/>
</dbReference>
<gene>
    <name evidence="2" type="ORF">A3A16_03415</name>
</gene>
<dbReference type="Proteomes" id="UP000177942">
    <property type="component" value="Unassembled WGS sequence"/>
</dbReference>
<evidence type="ECO:0000313" key="3">
    <source>
        <dbReference type="Proteomes" id="UP000177942"/>
    </source>
</evidence>
<reference evidence="2 3" key="1">
    <citation type="journal article" date="2016" name="Nat. Commun.">
        <title>Thousands of microbial genomes shed light on interconnected biogeochemical processes in an aquifer system.</title>
        <authorList>
            <person name="Anantharaman K."/>
            <person name="Brown C.T."/>
            <person name="Hug L.A."/>
            <person name="Sharon I."/>
            <person name="Castelle C.J."/>
            <person name="Probst A.J."/>
            <person name="Thomas B.C."/>
            <person name="Singh A."/>
            <person name="Wilkins M.J."/>
            <person name="Karaoz U."/>
            <person name="Brodie E.L."/>
            <person name="Williams K.H."/>
            <person name="Hubbard S.S."/>
            <person name="Banfield J.F."/>
        </authorList>
    </citation>
    <scope>NUCLEOTIDE SEQUENCE [LARGE SCALE GENOMIC DNA]</scope>
</reference>
<accession>A0A1G1ZRK5</accession>
<comment type="caution">
    <text evidence="2">The sequence shown here is derived from an EMBL/GenBank/DDBJ whole genome shotgun (WGS) entry which is preliminary data.</text>
</comment>